<proteinExistence type="predicted"/>
<evidence type="ECO:0000313" key="2">
    <source>
        <dbReference type="EMBL" id="RIX48635.1"/>
    </source>
</evidence>
<accession>A0A3A1UW00</accession>
<evidence type="ECO:0000313" key="3">
    <source>
        <dbReference type="Proteomes" id="UP000266482"/>
    </source>
</evidence>
<feature type="compositionally biased region" description="Basic and acidic residues" evidence="1">
    <location>
        <begin position="14"/>
        <end position="26"/>
    </location>
</feature>
<dbReference type="RefSeq" id="WP_119602729.1">
    <property type="nucleotide sequence ID" value="NZ_QXQA01000021.1"/>
</dbReference>
<sequence>MKIASSLPSPLPKLDMRRGDTEERTFRQGQLPVTRPVTDLLEISAEGRQLAEDAILHHEAYRYDSLPDKPNGAPDDYINPADLMKRFEPESHEKFQEAMNNNAAEGLSLLLKFARQIPKHPDWIETYRKERESSEP</sequence>
<comment type="caution">
    <text evidence="2">The sequence shown here is derived from an EMBL/GenBank/DDBJ whole genome shotgun (WGS) entry which is preliminary data.</text>
</comment>
<name>A0A3A1UW00_9BACL</name>
<organism evidence="2 3">
    <name type="scientific">Paenibacillus nanensis</name>
    <dbReference type="NCBI Taxonomy" id="393251"/>
    <lineage>
        <taxon>Bacteria</taxon>
        <taxon>Bacillati</taxon>
        <taxon>Bacillota</taxon>
        <taxon>Bacilli</taxon>
        <taxon>Bacillales</taxon>
        <taxon>Paenibacillaceae</taxon>
        <taxon>Paenibacillus</taxon>
    </lineage>
</organism>
<protein>
    <submittedName>
        <fullName evidence="2">Uncharacterized protein</fullName>
    </submittedName>
</protein>
<gene>
    <name evidence="2" type="ORF">D3P08_24345</name>
</gene>
<feature type="region of interest" description="Disordered" evidence="1">
    <location>
        <begin position="1"/>
        <end position="30"/>
    </location>
</feature>
<dbReference type="AlphaFoldDB" id="A0A3A1UW00"/>
<dbReference type="EMBL" id="QXQA01000021">
    <property type="protein sequence ID" value="RIX48635.1"/>
    <property type="molecule type" value="Genomic_DNA"/>
</dbReference>
<reference evidence="2 3" key="1">
    <citation type="submission" date="2018-09" db="EMBL/GenBank/DDBJ databases">
        <title>Paenibacillus aracenensis nov. sp. isolated from a cave in southern Spain.</title>
        <authorList>
            <person name="Jurado V."/>
            <person name="Gutierrez-Patricio S."/>
            <person name="Gonzalez-Pimentel J.L."/>
            <person name="Miller A.Z."/>
            <person name="Laiz L."/>
            <person name="Saiz-Jimenez C."/>
        </authorList>
    </citation>
    <scope>NUCLEOTIDE SEQUENCE [LARGE SCALE GENOMIC DNA]</scope>
    <source>
        <strain evidence="2 3">DSM 22867</strain>
    </source>
</reference>
<keyword evidence="3" id="KW-1185">Reference proteome</keyword>
<dbReference type="OrthoDB" id="2627141at2"/>
<evidence type="ECO:0000256" key="1">
    <source>
        <dbReference type="SAM" id="MobiDB-lite"/>
    </source>
</evidence>
<dbReference type="Proteomes" id="UP000266482">
    <property type="component" value="Unassembled WGS sequence"/>
</dbReference>